<name>A0ABQ6JI94_9ACTN</name>
<dbReference type="Gene3D" id="1.10.357.10">
    <property type="entry name" value="Tetracycline Repressor, domain 2"/>
    <property type="match status" value="1"/>
</dbReference>
<sequence>MHDLVDVARQQRALFAAHPWLIEAERSLRVLGPHVLDHLDWGLAVLTDLDVPASRKMEAIALANGVAALFATNGRLARAGGLRAGGSCAARSPHGTLRRGCPRPAVRRPVRARAQRRPARGARAGLSAARRWAPWGSNPQPAELVRPRTEASRRGVLSTN</sequence>
<evidence type="ECO:0000313" key="2">
    <source>
        <dbReference type="EMBL" id="GMA87472.1"/>
    </source>
</evidence>
<keyword evidence="3" id="KW-1185">Reference proteome</keyword>
<dbReference type="Proteomes" id="UP001157017">
    <property type="component" value="Unassembled WGS sequence"/>
</dbReference>
<feature type="compositionally biased region" description="Low complexity" evidence="1">
    <location>
        <begin position="121"/>
        <end position="133"/>
    </location>
</feature>
<proteinExistence type="predicted"/>
<gene>
    <name evidence="2" type="ORF">GCM10025868_27220</name>
</gene>
<comment type="caution">
    <text evidence="2">The sequence shown here is derived from an EMBL/GenBank/DDBJ whole genome shotgun (WGS) entry which is preliminary data.</text>
</comment>
<dbReference type="InterPro" id="IPR036271">
    <property type="entry name" value="Tet_transcr_reg_TetR-rel_C_sf"/>
</dbReference>
<evidence type="ECO:0000313" key="3">
    <source>
        <dbReference type="Proteomes" id="UP001157017"/>
    </source>
</evidence>
<protein>
    <recommendedName>
        <fullName evidence="4">PIN domain-containing protein</fullName>
    </recommendedName>
</protein>
<evidence type="ECO:0000256" key="1">
    <source>
        <dbReference type="SAM" id="MobiDB-lite"/>
    </source>
</evidence>
<reference evidence="3" key="1">
    <citation type="journal article" date="2019" name="Int. J. Syst. Evol. Microbiol.">
        <title>The Global Catalogue of Microorganisms (GCM) 10K type strain sequencing project: providing services to taxonomists for standard genome sequencing and annotation.</title>
        <authorList>
            <consortium name="The Broad Institute Genomics Platform"/>
            <consortium name="The Broad Institute Genome Sequencing Center for Infectious Disease"/>
            <person name="Wu L."/>
            <person name="Ma J."/>
        </authorList>
    </citation>
    <scope>NUCLEOTIDE SEQUENCE [LARGE SCALE GENOMIC DNA]</scope>
    <source>
        <strain evidence="3">NBRC 108730</strain>
    </source>
</reference>
<accession>A0ABQ6JI94</accession>
<organism evidence="2 3">
    <name type="scientific">Angustibacter aerolatus</name>
    <dbReference type="NCBI Taxonomy" id="1162965"/>
    <lineage>
        <taxon>Bacteria</taxon>
        <taxon>Bacillati</taxon>
        <taxon>Actinomycetota</taxon>
        <taxon>Actinomycetes</taxon>
        <taxon>Kineosporiales</taxon>
        <taxon>Kineosporiaceae</taxon>
    </lineage>
</organism>
<feature type="region of interest" description="Disordered" evidence="1">
    <location>
        <begin position="110"/>
        <end position="160"/>
    </location>
</feature>
<evidence type="ECO:0008006" key="4">
    <source>
        <dbReference type="Google" id="ProtNLM"/>
    </source>
</evidence>
<dbReference type="SUPFAM" id="SSF48498">
    <property type="entry name" value="Tetracyclin repressor-like, C-terminal domain"/>
    <property type="match status" value="1"/>
</dbReference>
<dbReference type="EMBL" id="BSUZ01000001">
    <property type="protein sequence ID" value="GMA87472.1"/>
    <property type="molecule type" value="Genomic_DNA"/>
</dbReference>
<feature type="compositionally biased region" description="Basic residues" evidence="1">
    <location>
        <begin position="110"/>
        <end position="120"/>
    </location>
</feature>